<sequence>MASNEGERLAALEATVKECNKSLTSRIDHIDTVFARRIDDLKDILAAVAVMFKRTVVGGLVAVVTLWGGIFFVYQEISNFRTEAIGQLGKLSGAIDHLSGRRPEQANDISNAIRELKRTIADLRGIIVEPPRTLNIPPLTASEQDAVKKALDLKTAKVTRKADQFVLGDHIKDTGLLDFLVPIPASLTKAVPQLAQTEFLVGNEQIVFVRTEDLRVVALVKR</sequence>
<evidence type="ECO:0000313" key="3">
    <source>
        <dbReference type="Proteomes" id="UP000231379"/>
    </source>
</evidence>
<comment type="caution">
    <text evidence="2">The sequence shown here is derived from an EMBL/GenBank/DDBJ whole genome shotgun (WGS) entry which is preliminary data.</text>
</comment>
<accession>A0A2H0U6X0</accession>
<feature type="transmembrane region" description="Helical" evidence="1">
    <location>
        <begin position="55"/>
        <end position="74"/>
    </location>
</feature>
<keyword evidence="1" id="KW-1133">Transmembrane helix</keyword>
<name>A0A2H0U6X0_9BACT</name>
<dbReference type="Proteomes" id="UP000231379">
    <property type="component" value="Unassembled WGS sequence"/>
</dbReference>
<protein>
    <submittedName>
        <fullName evidence="2">Uncharacterized protein</fullName>
    </submittedName>
</protein>
<dbReference type="AlphaFoldDB" id="A0A2H0U6X0"/>
<reference evidence="3" key="1">
    <citation type="submission" date="2017-09" db="EMBL/GenBank/DDBJ databases">
        <title>Depth-based differentiation of microbial function through sediment-hosted aquifers and enrichment of novel symbionts in the deep terrestrial subsurface.</title>
        <authorList>
            <person name="Probst A.J."/>
            <person name="Ladd B."/>
            <person name="Jarett J.K."/>
            <person name="Geller-Mcgrath D.E."/>
            <person name="Sieber C.M.K."/>
            <person name="Emerson J.B."/>
            <person name="Anantharaman K."/>
            <person name="Thomas B.C."/>
            <person name="Malmstrom R."/>
            <person name="Stieglmeier M."/>
            <person name="Klingl A."/>
            <person name="Woyke T."/>
            <person name="Ryan C.M."/>
            <person name="Banfield J.F."/>
        </authorList>
    </citation>
    <scope>NUCLEOTIDE SEQUENCE [LARGE SCALE GENOMIC DNA]</scope>
</reference>
<dbReference type="EMBL" id="PFBM01000021">
    <property type="protein sequence ID" value="PIR82158.1"/>
    <property type="molecule type" value="Genomic_DNA"/>
</dbReference>
<evidence type="ECO:0000313" key="2">
    <source>
        <dbReference type="EMBL" id="PIR82158.1"/>
    </source>
</evidence>
<proteinExistence type="predicted"/>
<keyword evidence="1" id="KW-0472">Membrane</keyword>
<evidence type="ECO:0000256" key="1">
    <source>
        <dbReference type="SAM" id="Phobius"/>
    </source>
</evidence>
<keyword evidence="1" id="KW-0812">Transmembrane</keyword>
<organism evidence="2 3">
    <name type="scientific">Candidatus Kaiserbacteria bacterium CG10_big_fil_rev_8_21_14_0_10_59_10</name>
    <dbReference type="NCBI Taxonomy" id="1974612"/>
    <lineage>
        <taxon>Bacteria</taxon>
        <taxon>Candidatus Kaiseribacteriota</taxon>
    </lineage>
</organism>
<gene>
    <name evidence="2" type="ORF">COU20_03280</name>
</gene>